<accession>A0A5C7J2Z4</accession>
<reference evidence="2 3" key="1">
    <citation type="submission" date="2018-09" db="EMBL/GenBank/DDBJ databases">
        <title>Metagenome Assembled Genomes from an Advanced Water Purification Facility.</title>
        <authorList>
            <person name="Stamps B.W."/>
            <person name="Spear J.R."/>
        </authorList>
    </citation>
    <scope>NUCLEOTIDE SEQUENCE [LARGE SCALE GENOMIC DNA]</scope>
    <source>
        <strain evidence="2">Bin_63_2</strain>
    </source>
</reference>
<dbReference type="InterPro" id="IPR051531">
    <property type="entry name" value="N-acetyltransferase"/>
</dbReference>
<keyword evidence="2" id="KW-0808">Transferase</keyword>
<dbReference type="AlphaFoldDB" id="A0A5C7J2Z4"/>
<name>A0A5C7J2Z4_9BACT</name>
<evidence type="ECO:0000313" key="3">
    <source>
        <dbReference type="Proteomes" id="UP000321026"/>
    </source>
</evidence>
<dbReference type="Proteomes" id="UP000321026">
    <property type="component" value="Unassembled WGS sequence"/>
</dbReference>
<evidence type="ECO:0000259" key="1">
    <source>
        <dbReference type="Pfam" id="PF13302"/>
    </source>
</evidence>
<dbReference type="Pfam" id="PF13302">
    <property type="entry name" value="Acetyltransf_3"/>
    <property type="match status" value="1"/>
</dbReference>
<dbReference type="PANTHER" id="PTHR43792">
    <property type="entry name" value="GNAT FAMILY, PUTATIVE (AFU_ORTHOLOGUE AFUA_3G00765)-RELATED-RELATED"/>
    <property type="match status" value="1"/>
</dbReference>
<evidence type="ECO:0000313" key="2">
    <source>
        <dbReference type="EMBL" id="TXG75887.1"/>
    </source>
</evidence>
<organism evidence="2 3">
    <name type="scientific">Candidatus Dojkabacteria bacterium</name>
    <dbReference type="NCBI Taxonomy" id="2099670"/>
    <lineage>
        <taxon>Bacteria</taxon>
        <taxon>Candidatus Dojkabacteria</taxon>
    </lineage>
</organism>
<dbReference type="InterPro" id="IPR016181">
    <property type="entry name" value="Acyl_CoA_acyltransferase"/>
</dbReference>
<feature type="domain" description="N-acetyltransferase" evidence="1">
    <location>
        <begin position="13"/>
        <end position="134"/>
    </location>
</feature>
<protein>
    <submittedName>
        <fullName evidence="2">N-acetyltransferase</fullName>
    </submittedName>
</protein>
<comment type="caution">
    <text evidence="2">The sequence shown here is derived from an EMBL/GenBank/DDBJ whole genome shotgun (WGS) entry which is preliminary data.</text>
</comment>
<proteinExistence type="predicted"/>
<dbReference type="PANTHER" id="PTHR43792:SF1">
    <property type="entry name" value="N-ACETYLTRANSFERASE DOMAIN-CONTAINING PROTEIN"/>
    <property type="match status" value="1"/>
</dbReference>
<dbReference type="SUPFAM" id="SSF55729">
    <property type="entry name" value="Acyl-CoA N-acyltransferases (Nat)"/>
    <property type="match status" value="1"/>
</dbReference>
<dbReference type="GO" id="GO:0016747">
    <property type="term" value="F:acyltransferase activity, transferring groups other than amino-acyl groups"/>
    <property type="evidence" value="ECO:0007669"/>
    <property type="project" value="InterPro"/>
</dbReference>
<gene>
    <name evidence="2" type="ORF">E6Q11_06245</name>
</gene>
<dbReference type="InterPro" id="IPR000182">
    <property type="entry name" value="GNAT_dom"/>
</dbReference>
<dbReference type="EMBL" id="SSDS01000097">
    <property type="protein sequence ID" value="TXG75887.1"/>
    <property type="molecule type" value="Genomic_DNA"/>
</dbReference>
<dbReference type="Gene3D" id="3.40.630.30">
    <property type="match status" value="1"/>
</dbReference>
<sequence length="155" mass="17525">MIEFKYLVEVNKEDIVALMNHPKVRKHMPLSQGLFDDAAYDEFIVAKEKLWKQHGYGPCAFAADGKFIGWGGLQYEEGDADLALVLHPNYWGKGKTIYDLIINQAFNKMGLPSITALLPPSRTRIKVMSRLGFHPDGELTIAGQKFLRFRLNKSG</sequence>